<evidence type="ECO:0000313" key="2">
    <source>
        <dbReference type="EMBL" id="DAE03644.1"/>
    </source>
</evidence>
<dbReference type="InterPro" id="IPR019096">
    <property type="entry name" value="YopX_protein"/>
</dbReference>
<name>A0A8S5PBQ3_9CAUD</name>
<dbReference type="Gene3D" id="2.30.30.290">
    <property type="entry name" value="YopX-like domains"/>
    <property type="match status" value="1"/>
</dbReference>
<evidence type="ECO:0000259" key="1">
    <source>
        <dbReference type="Pfam" id="PF09643"/>
    </source>
</evidence>
<dbReference type="EMBL" id="BK015370">
    <property type="protein sequence ID" value="DAE03644.1"/>
    <property type="molecule type" value="Genomic_DNA"/>
</dbReference>
<feature type="domain" description="YopX protein" evidence="1">
    <location>
        <begin position="6"/>
        <end position="139"/>
    </location>
</feature>
<reference evidence="2" key="1">
    <citation type="journal article" date="2021" name="Proc. Natl. Acad. Sci. U.S.A.">
        <title>A Catalog of Tens of Thousands of Viruses from Human Metagenomes Reveals Hidden Associations with Chronic Diseases.</title>
        <authorList>
            <person name="Tisza M.J."/>
            <person name="Buck C.B."/>
        </authorList>
    </citation>
    <scope>NUCLEOTIDE SEQUENCE</scope>
    <source>
        <strain evidence="2">CtMYJ33</strain>
    </source>
</reference>
<dbReference type="InterPro" id="IPR023385">
    <property type="entry name" value="YopX-like_C"/>
</dbReference>
<organism evidence="2">
    <name type="scientific">Siphoviridae sp. ctMYJ33</name>
    <dbReference type="NCBI Taxonomy" id="2825461"/>
    <lineage>
        <taxon>Viruses</taxon>
        <taxon>Duplodnaviria</taxon>
        <taxon>Heunggongvirae</taxon>
        <taxon>Uroviricota</taxon>
        <taxon>Caudoviricetes</taxon>
    </lineage>
</organism>
<dbReference type="Gene3D" id="3.30.1490.160">
    <property type="entry name" value="ctc02137 like domains"/>
    <property type="match status" value="1"/>
</dbReference>
<dbReference type="SUPFAM" id="SSF159006">
    <property type="entry name" value="YopX-like"/>
    <property type="match status" value="1"/>
</dbReference>
<dbReference type="Pfam" id="PF09643">
    <property type="entry name" value="YopX"/>
    <property type="match status" value="1"/>
</dbReference>
<accession>A0A8S5PBQ3</accession>
<sequence>MNREIKFRTWDSVHNKMIYLKDVALCGYDNEFDVYELYFEENNLKCRGYDDFDDDFGGTIVNETELPIMEYTGLKDKNGVEVYEGDKVMFDYEWTKPDEIGVITWNKDTASFQIKGHIPSSSMKHLDRMKVIGNIYENEEE</sequence>
<protein>
    <submittedName>
        <fullName evidence="2">YopX protein</fullName>
    </submittedName>
</protein>
<proteinExistence type="predicted"/>